<evidence type="ECO:0008006" key="3">
    <source>
        <dbReference type="Google" id="ProtNLM"/>
    </source>
</evidence>
<evidence type="ECO:0000313" key="2">
    <source>
        <dbReference type="Proteomes" id="UP000509658"/>
    </source>
</evidence>
<proteinExistence type="predicted"/>
<reference evidence="1 2" key="1">
    <citation type="submission" date="2020-05" db="EMBL/GenBank/DDBJ databases">
        <title>Horizontal transmission and recombination maintain forever young bacterial symbiont genomes.</title>
        <authorList>
            <person name="Russell S.L."/>
            <person name="Pepper-Tunick E."/>
            <person name="Svedberg J."/>
            <person name="Byrne A."/>
            <person name="Ruelas Castillo J."/>
            <person name="Vollmers C."/>
            <person name="Beinart R.A."/>
            <person name="Corbett-Detig R."/>
        </authorList>
    </citation>
    <scope>NUCLEOTIDE SEQUENCE [LARGE SCALE GENOMIC DNA]</scope>
    <source>
        <strain evidence="1">Santa_Monica_outfall</strain>
    </source>
</reference>
<organism evidence="1 2">
    <name type="scientific">Candidatus Reidiella endopervernicosa</name>
    <dbReference type="NCBI Taxonomy" id="2738883"/>
    <lineage>
        <taxon>Bacteria</taxon>
        <taxon>Pseudomonadati</taxon>
        <taxon>Pseudomonadota</taxon>
        <taxon>Gammaproteobacteria</taxon>
        <taxon>Candidatus Reidiella</taxon>
    </lineage>
</organism>
<evidence type="ECO:0000313" key="1">
    <source>
        <dbReference type="EMBL" id="QKQ25132.1"/>
    </source>
</evidence>
<dbReference type="RefSeq" id="WP_174672587.1">
    <property type="nucleotide sequence ID" value="NZ_CP054491.1"/>
</dbReference>
<keyword evidence="2" id="KW-1185">Reference proteome</keyword>
<dbReference type="AlphaFoldDB" id="A0A6N0HRU7"/>
<protein>
    <recommendedName>
        <fullName evidence="3">PAS domain-containing protein</fullName>
    </recommendedName>
</protein>
<gene>
    <name evidence="1" type="ORF">HUE57_01645</name>
</gene>
<dbReference type="EMBL" id="CP054491">
    <property type="protein sequence ID" value="QKQ25132.1"/>
    <property type="molecule type" value="Genomic_DNA"/>
</dbReference>
<dbReference type="Proteomes" id="UP000509658">
    <property type="component" value="Chromosome"/>
</dbReference>
<sequence length="138" mass="15353">MVIAAKRCEVVSDELRLPTEQLFCDSDDFAESNNSGIEHYARDDGSSIYVRSISSMLLDDDGNHVGETLILHDISQEKVSHDQLLLWGMVFKHSGEAILITDADNHIVTVNESFTTSPAIALKRWWGSLSAPLLRAPR</sequence>
<name>A0A6N0HRU7_9GAMM</name>
<accession>A0A6N0HRU7</accession>
<dbReference type="KEGG" id="rev:HUE57_01645"/>